<protein>
    <submittedName>
        <fullName evidence="1">Uncharacterized protein</fullName>
    </submittedName>
</protein>
<dbReference type="EMBL" id="LR798275">
    <property type="protein sequence ID" value="CAB5219662.1"/>
    <property type="molecule type" value="Genomic_DNA"/>
</dbReference>
<dbReference type="EMBL" id="LR796231">
    <property type="protein sequence ID" value="CAB4128927.1"/>
    <property type="molecule type" value="Genomic_DNA"/>
</dbReference>
<gene>
    <name evidence="1" type="ORF">UFOVP113_119</name>
    <name evidence="2" type="ORF">UFOVP225_106</name>
</gene>
<sequence length="166" mass="19309">MKAELITNSVSKYVLDEMDKQGLLIDREVELDRPYMPNDITDLNDEDLMILYTKFSAYSDFVNTQLSCAIVDEKDLERQVDYEESMSMLRLQANHPKTTVTALKAMVDSDDVIRNLKQDHLNKYAYRKMLETLANNCERSSSVCSRELTRRTSGDNFKTRTRKFTV</sequence>
<evidence type="ECO:0000313" key="2">
    <source>
        <dbReference type="EMBL" id="CAB5219662.1"/>
    </source>
</evidence>
<proteinExistence type="predicted"/>
<name>A0A6J5L794_9CAUD</name>
<reference evidence="1" key="1">
    <citation type="submission" date="2020-04" db="EMBL/GenBank/DDBJ databases">
        <authorList>
            <person name="Chiriac C."/>
            <person name="Salcher M."/>
            <person name="Ghai R."/>
            <person name="Kavagutti S V."/>
        </authorList>
    </citation>
    <scope>NUCLEOTIDE SEQUENCE</scope>
</reference>
<accession>A0A6J5L794</accession>
<evidence type="ECO:0000313" key="1">
    <source>
        <dbReference type="EMBL" id="CAB4128927.1"/>
    </source>
</evidence>
<organism evidence="1">
    <name type="scientific">uncultured Caudovirales phage</name>
    <dbReference type="NCBI Taxonomy" id="2100421"/>
    <lineage>
        <taxon>Viruses</taxon>
        <taxon>Duplodnaviria</taxon>
        <taxon>Heunggongvirae</taxon>
        <taxon>Uroviricota</taxon>
        <taxon>Caudoviricetes</taxon>
        <taxon>Peduoviridae</taxon>
        <taxon>Maltschvirus</taxon>
        <taxon>Maltschvirus maltsch</taxon>
    </lineage>
</organism>